<dbReference type="InterPro" id="IPR003439">
    <property type="entry name" value="ABC_transporter-like_ATP-bd"/>
</dbReference>
<dbReference type="PROSITE" id="PS50990">
    <property type="entry name" value="PEPTIDASE_C39"/>
    <property type="match status" value="1"/>
</dbReference>
<evidence type="ECO:0000256" key="5">
    <source>
        <dbReference type="ARBA" id="ARBA00022989"/>
    </source>
</evidence>
<dbReference type="GO" id="GO:0140359">
    <property type="term" value="F:ABC-type transporter activity"/>
    <property type="evidence" value="ECO:0007669"/>
    <property type="project" value="InterPro"/>
</dbReference>
<dbReference type="GO" id="GO:0034040">
    <property type="term" value="F:ATPase-coupled lipid transmembrane transporter activity"/>
    <property type="evidence" value="ECO:0007669"/>
    <property type="project" value="TreeGrafter"/>
</dbReference>
<evidence type="ECO:0000259" key="8">
    <source>
        <dbReference type="PROSITE" id="PS50893"/>
    </source>
</evidence>
<keyword evidence="2 7" id="KW-0812">Transmembrane</keyword>
<reference evidence="11" key="1">
    <citation type="journal article" date="2015" name="Nature">
        <title>Complex archaea that bridge the gap between prokaryotes and eukaryotes.</title>
        <authorList>
            <person name="Spang A."/>
            <person name="Saw J.H."/>
            <person name="Jorgensen S.L."/>
            <person name="Zaremba-Niedzwiedzka K."/>
            <person name="Martijn J."/>
            <person name="Lind A.E."/>
            <person name="van Eijk R."/>
            <person name="Schleper C."/>
            <person name="Guy L."/>
            <person name="Ettema T.J."/>
        </authorList>
    </citation>
    <scope>NUCLEOTIDE SEQUENCE</scope>
</reference>
<comment type="subcellular location">
    <subcellularLocation>
        <location evidence="1">Membrane</location>
        <topology evidence="1">Multi-pass membrane protein</topology>
    </subcellularLocation>
</comment>
<feature type="transmembrane region" description="Helical" evidence="7">
    <location>
        <begin position="202"/>
        <end position="223"/>
    </location>
</feature>
<dbReference type="Gene3D" id="1.20.1560.10">
    <property type="entry name" value="ABC transporter type 1, transmembrane domain"/>
    <property type="match status" value="1"/>
</dbReference>
<dbReference type="InterPro" id="IPR011527">
    <property type="entry name" value="ABC1_TM_dom"/>
</dbReference>
<name>A0A0F9W310_9ZZZZ</name>
<dbReference type="Pfam" id="PF03412">
    <property type="entry name" value="Peptidase_C39"/>
    <property type="match status" value="1"/>
</dbReference>
<feature type="transmembrane region" description="Helical" evidence="7">
    <location>
        <begin position="307"/>
        <end position="324"/>
    </location>
</feature>
<gene>
    <name evidence="11" type="ORF">LCGC14_0022180</name>
</gene>
<dbReference type="SUPFAM" id="SSF52540">
    <property type="entry name" value="P-loop containing nucleoside triphosphate hydrolases"/>
    <property type="match status" value="1"/>
</dbReference>
<feature type="transmembrane region" description="Helical" evidence="7">
    <location>
        <begin position="161"/>
        <end position="182"/>
    </location>
</feature>
<feature type="transmembrane region" description="Helical" evidence="7">
    <location>
        <begin position="281"/>
        <end position="301"/>
    </location>
</feature>
<dbReference type="PROSITE" id="PS50929">
    <property type="entry name" value="ABC_TM1F"/>
    <property type="match status" value="1"/>
</dbReference>
<sequence length="689" mass="76363">MYELFARGNRLPAILQAERTECGLACVAMVAGYFGYKIDLNCLRREFPVSARGASLSDVMTTAQSLQLTTRPLKLELEDLQSLQLPAILHWDMTHFVVLKSVGRKRIVIHDPAVGARRYSMAECSRHFTGVALELTPGLEFSSRSGTRRSRLADLFRTYPGFYLAIGQLFVLSLFLQLASIGSAFYMQLVIDEGLAKQDRDIIGVLAIGFLLLALGNVAMTFARSTVQLYFSNQLGFQMAGNVFQHLLSLPVDFFAKRHVGDLVSRFGSIREIRRIITEDLVTVVLDGVFALITLAVMFYFSVLLAFVVLGFVALVTVLKLALIPKIQTMQEQIIVAEAKTSTGLMENMRTIEIIKFYCRELQRLALWRNLYAEQINTQVALTRFTMNLDAIYGLLFALENILVIYLAALLVLDGEITLGFLTAFIALRSNFSASIRSFVEKLVQIRLVKLQLERVSDITCAEKETDTLQLPVIRKPVAGRLRLAQVSYVYPGMNDAVLRNISVDIRPGELIAIAGPSGCGKSTLMKLMAGLLPATSGSVYLGDTDIRHFGLRQFRDGCAGVLQGDQLLSGTILDNITLFADDVDHKLLQQVAGMAQIADFVSRLPMGFNSLIGDMGSIMSAGQGQRILLARAFYKQTRFVFLDEATANLDPDTEAKILSQLRDLNATVVFVTHRPAPLEMADRVIRLA</sequence>
<evidence type="ECO:0000259" key="9">
    <source>
        <dbReference type="PROSITE" id="PS50929"/>
    </source>
</evidence>
<dbReference type="CDD" id="cd18567">
    <property type="entry name" value="ABC_6TM_CvaB_RaxB_like"/>
    <property type="match status" value="1"/>
</dbReference>
<dbReference type="GO" id="GO:0016887">
    <property type="term" value="F:ATP hydrolysis activity"/>
    <property type="evidence" value="ECO:0007669"/>
    <property type="project" value="InterPro"/>
</dbReference>
<dbReference type="SMART" id="SM00382">
    <property type="entry name" value="AAA"/>
    <property type="match status" value="1"/>
</dbReference>
<dbReference type="InterPro" id="IPR033838">
    <property type="entry name" value="CvaB_peptidase"/>
</dbReference>
<dbReference type="Pfam" id="PF00005">
    <property type="entry name" value="ABC_tran"/>
    <property type="match status" value="1"/>
</dbReference>
<evidence type="ECO:0000256" key="4">
    <source>
        <dbReference type="ARBA" id="ARBA00022840"/>
    </source>
</evidence>
<comment type="caution">
    <text evidence="11">The sequence shown here is derived from an EMBL/GenBank/DDBJ whole genome shotgun (WGS) entry which is preliminary data.</text>
</comment>
<keyword evidence="6 7" id="KW-0472">Membrane</keyword>
<dbReference type="InterPro" id="IPR027417">
    <property type="entry name" value="P-loop_NTPase"/>
</dbReference>
<dbReference type="PANTHER" id="PTHR24221">
    <property type="entry name" value="ATP-BINDING CASSETTE SUB-FAMILY B"/>
    <property type="match status" value="1"/>
</dbReference>
<feature type="domain" description="Peptidase C39" evidence="10">
    <location>
        <begin position="16"/>
        <end position="135"/>
    </location>
</feature>
<dbReference type="InterPro" id="IPR036640">
    <property type="entry name" value="ABC1_TM_sf"/>
</dbReference>
<dbReference type="GO" id="GO:0006508">
    <property type="term" value="P:proteolysis"/>
    <property type="evidence" value="ECO:0007669"/>
    <property type="project" value="InterPro"/>
</dbReference>
<feature type="transmembrane region" description="Helical" evidence="7">
    <location>
        <begin position="392"/>
        <end position="413"/>
    </location>
</feature>
<keyword evidence="5 7" id="KW-1133">Transmembrane helix</keyword>
<evidence type="ECO:0000256" key="7">
    <source>
        <dbReference type="SAM" id="Phobius"/>
    </source>
</evidence>
<dbReference type="SUPFAM" id="SSF90123">
    <property type="entry name" value="ABC transporter transmembrane region"/>
    <property type="match status" value="1"/>
</dbReference>
<dbReference type="InterPro" id="IPR003593">
    <property type="entry name" value="AAA+_ATPase"/>
</dbReference>
<dbReference type="Pfam" id="PF00664">
    <property type="entry name" value="ABC_membrane"/>
    <property type="match status" value="1"/>
</dbReference>
<dbReference type="PROSITE" id="PS50893">
    <property type="entry name" value="ABC_TRANSPORTER_2"/>
    <property type="match status" value="1"/>
</dbReference>
<evidence type="ECO:0000313" key="11">
    <source>
        <dbReference type="EMBL" id="KKO10735.1"/>
    </source>
</evidence>
<dbReference type="CDD" id="cd02419">
    <property type="entry name" value="Peptidase_C39C"/>
    <property type="match status" value="1"/>
</dbReference>
<dbReference type="AlphaFoldDB" id="A0A0F9W310"/>
<evidence type="ECO:0000256" key="3">
    <source>
        <dbReference type="ARBA" id="ARBA00022741"/>
    </source>
</evidence>
<keyword evidence="3" id="KW-0547">Nucleotide-binding</keyword>
<dbReference type="InterPro" id="IPR005074">
    <property type="entry name" value="Peptidase_C39"/>
</dbReference>
<dbReference type="GO" id="GO:0005524">
    <property type="term" value="F:ATP binding"/>
    <property type="evidence" value="ECO:0007669"/>
    <property type="project" value="UniProtKB-KW"/>
</dbReference>
<dbReference type="PANTHER" id="PTHR24221:SF606">
    <property type="entry name" value="COLICIN V SECRETION-PROCESSING ATP-BINDING PROTEIN"/>
    <property type="match status" value="1"/>
</dbReference>
<dbReference type="InterPro" id="IPR039421">
    <property type="entry name" value="Type_1_exporter"/>
</dbReference>
<evidence type="ECO:0000256" key="1">
    <source>
        <dbReference type="ARBA" id="ARBA00004141"/>
    </source>
</evidence>
<evidence type="ECO:0000256" key="6">
    <source>
        <dbReference type="ARBA" id="ARBA00023136"/>
    </source>
</evidence>
<dbReference type="Gene3D" id="3.40.50.300">
    <property type="entry name" value="P-loop containing nucleotide triphosphate hydrolases"/>
    <property type="match status" value="1"/>
</dbReference>
<dbReference type="GO" id="GO:0016020">
    <property type="term" value="C:membrane"/>
    <property type="evidence" value="ECO:0007669"/>
    <property type="project" value="UniProtKB-SubCell"/>
</dbReference>
<organism evidence="11">
    <name type="scientific">marine sediment metagenome</name>
    <dbReference type="NCBI Taxonomy" id="412755"/>
    <lineage>
        <taxon>unclassified sequences</taxon>
        <taxon>metagenomes</taxon>
        <taxon>ecological metagenomes</taxon>
    </lineage>
</organism>
<dbReference type="Gene3D" id="3.90.70.10">
    <property type="entry name" value="Cysteine proteinases"/>
    <property type="match status" value="1"/>
</dbReference>
<proteinExistence type="predicted"/>
<protein>
    <submittedName>
        <fullName evidence="11">Uncharacterized protein</fullName>
    </submittedName>
</protein>
<accession>A0A0F9W310</accession>
<dbReference type="EMBL" id="LAZR01000004">
    <property type="protein sequence ID" value="KKO10735.1"/>
    <property type="molecule type" value="Genomic_DNA"/>
</dbReference>
<evidence type="ECO:0000256" key="2">
    <source>
        <dbReference type="ARBA" id="ARBA00022692"/>
    </source>
</evidence>
<keyword evidence="4" id="KW-0067">ATP-binding</keyword>
<dbReference type="GO" id="GO:0008234">
    <property type="term" value="F:cysteine-type peptidase activity"/>
    <property type="evidence" value="ECO:0007669"/>
    <property type="project" value="InterPro"/>
</dbReference>
<feature type="domain" description="ABC transporter" evidence="8">
    <location>
        <begin position="482"/>
        <end position="689"/>
    </location>
</feature>
<evidence type="ECO:0000259" key="10">
    <source>
        <dbReference type="PROSITE" id="PS50990"/>
    </source>
</evidence>
<feature type="domain" description="ABC transmembrane type-1" evidence="9">
    <location>
        <begin position="169"/>
        <end position="448"/>
    </location>
</feature>